<keyword evidence="1" id="KW-0175">Coiled coil</keyword>
<gene>
    <name evidence="4" type="ORF">L210DRAFT_3716438</name>
</gene>
<evidence type="ECO:0000313" key="4">
    <source>
        <dbReference type="EMBL" id="KAF8447983.1"/>
    </source>
</evidence>
<dbReference type="Proteomes" id="UP001194468">
    <property type="component" value="Unassembled WGS sequence"/>
</dbReference>
<dbReference type="PANTHER" id="PTHR12292">
    <property type="entry name" value="RWD DOMAIN-CONTAINING PROTEIN"/>
    <property type="match status" value="1"/>
</dbReference>
<dbReference type="Gene3D" id="3.10.110.10">
    <property type="entry name" value="Ubiquitin Conjugating Enzyme"/>
    <property type="match status" value="1"/>
</dbReference>
<name>A0AAD4C4S0_BOLED</name>
<dbReference type="EMBL" id="WHUW01000004">
    <property type="protein sequence ID" value="KAF8447983.1"/>
    <property type="molecule type" value="Genomic_DNA"/>
</dbReference>
<keyword evidence="5" id="KW-1185">Reference proteome</keyword>
<sequence length="243" mass="28075">MSSDVLQEEFEVLEAIYPSELSIISDRQIEIDVEPDAVVDAAELFKLKLTVNYPDDYPDALPELRLEAVDGEINESESIALLNDLLHMGEENKGMAMTFTLVSHLREKLSGLVENRTKTHIAEEHERERLLIEAEEARTRGTPVTVESFKAWKANFDKEMAQKKLRDEEEKLRGLTAKEREEIKKIATRFTGRQLFERNRNLEHEEDSLMEEGTVSVDFSQYDRTQAVKEDDEEDRVHFSDSD</sequence>
<dbReference type="Pfam" id="PF16543">
    <property type="entry name" value="DFRP_C"/>
    <property type="match status" value="1"/>
</dbReference>
<dbReference type="AlphaFoldDB" id="A0AAD4C4S0"/>
<reference evidence="4" key="1">
    <citation type="submission" date="2019-10" db="EMBL/GenBank/DDBJ databases">
        <authorList>
            <consortium name="DOE Joint Genome Institute"/>
            <person name="Kuo A."/>
            <person name="Miyauchi S."/>
            <person name="Kiss E."/>
            <person name="Drula E."/>
            <person name="Kohler A."/>
            <person name="Sanchez-Garcia M."/>
            <person name="Andreopoulos B."/>
            <person name="Barry K.W."/>
            <person name="Bonito G."/>
            <person name="Buee M."/>
            <person name="Carver A."/>
            <person name="Chen C."/>
            <person name="Cichocki N."/>
            <person name="Clum A."/>
            <person name="Culley D."/>
            <person name="Crous P.W."/>
            <person name="Fauchery L."/>
            <person name="Girlanda M."/>
            <person name="Hayes R."/>
            <person name="Keri Z."/>
            <person name="LaButti K."/>
            <person name="Lipzen A."/>
            <person name="Lombard V."/>
            <person name="Magnuson J."/>
            <person name="Maillard F."/>
            <person name="Morin E."/>
            <person name="Murat C."/>
            <person name="Nolan M."/>
            <person name="Ohm R."/>
            <person name="Pangilinan J."/>
            <person name="Pereira M."/>
            <person name="Perotto S."/>
            <person name="Peter M."/>
            <person name="Riley R."/>
            <person name="Sitrit Y."/>
            <person name="Stielow B."/>
            <person name="Szollosi G."/>
            <person name="Zifcakova L."/>
            <person name="Stursova M."/>
            <person name="Spatafora J.W."/>
            <person name="Tedersoo L."/>
            <person name="Vaario L.-M."/>
            <person name="Yamada A."/>
            <person name="Yan M."/>
            <person name="Wang P."/>
            <person name="Xu J."/>
            <person name="Bruns T."/>
            <person name="Baldrian P."/>
            <person name="Vilgalys R."/>
            <person name="Henrissat B."/>
            <person name="Grigoriev I.V."/>
            <person name="Hibbett D."/>
            <person name="Nagy L.G."/>
            <person name="Martin F.M."/>
        </authorList>
    </citation>
    <scope>NUCLEOTIDE SEQUENCE</scope>
    <source>
        <strain evidence="4">BED1</strain>
    </source>
</reference>
<comment type="caution">
    <text evidence="4">The sequence shown here is derived from an EMBL/GenBank/DDBJ whole genome shotgun (WGS) entry which is preliminary data.</text>
</comment>
<reference evidence="4" key="2">
    <citation type="journal article" date="2020" name="Nat. Commun.">
        <title>Large-scale genome sequencing of mycorrhizal fungi provides insights into the early evolution of symbiotic traits.</title>
        <authorList>
            <person name="Miyauchi S."/>
            <person name="Kiss E."/>
            <person name="Kuo A."/>
            <person name="Drula E."/>
            <person name="Kohler A."/>
            <person name="Sanchez-Garcia M."/>
            <person name="Morin E."/>
            <person name="Andreopoulos B."/>
            <person name="Barry K.W."/>
            <person name="Bonito G."/>
            <person name="Buee M."/>
            <person name="Carver A."/>
            <person name="Chen C."/>
            <person name="Cichocki N."/>
            <person name="Clum A."/>
            <person name="Culley D."/>
            <person name="Crous P.W."/>
            <person name="Fauchery L."/>
            <person name="Girlanda M."/>
            <person name="Hayes R.D."/>
            <person name="Keri Z."/>
            <person name="LaButti K."/>
            <person name="Lipzen A."/>
            <person name="Lombard V."/>
            <person name="Magnuson J."/>
            <person name="Maillard F."/>
            <person name="Murat C."/>
            <person name="Nolan M."/>
            <person name="Ohm R.A."/>
            <person name="Pangilinan J."/>
            <person name="Pereira M.F."/>
            <person name="Perotto S."/>
            <person name="Peter M."/>
            <person name="Pfister S."/>
            <person name="Riley R."/>
            <person name="Sitrit Y."/>
            <person name="Stielow J.B."/>
            <person name="Szollosi G."/>
            <person name="Zifcakova L."/>
            <person name="Stursova M."/>
            <person name="Spatafora J.W."/>
            <person name="Tedersoo L."/>
            <person name="Vaario L.M."/>
            <person name="Yamada A."/>
            <person name="Yan M."/>
            <person name="Wang P."/>
            <person name="Xu J."/>
            <person name="Bruns T."/>
            <person name="Baldrian P."/>
            <person name="Vilgalys R."/>
            <person name="Dunand C."/>
            <person name="Henrissat B."/>
            <person name="Grigoriev I.V."/>
            <person name="Hibbett D."/>
            <person name="Nagy L.G."/>
            <person name="Martin F.M."/>
        </authorList>
    </citation>
    <scope>NUCLEOTIDE SEQUENCE</scope>
    <source>
        <strain evidence="4">BED1</strain>
    </source>
</reference>
<organism evidence="4 5">
    <name type="scientific">Boletus edulis BED1</name>
    <dbReference type="NCBI Taxonomy" id="1328754"/>
    <lineage>
        <taxon>Eukaryota</taxon>
        <taxon>Fungi</taxon>
        <taxon>Dikarya</taxon>
        <taxon>Basidiomycota</taxon>
        <taxon>Agaricomycotina</taxon>
        <taxon>Agaricomycetes</taxon>
        <taxon>Agaricomycetidae</taxon>
        <taxon>Boletales</taxon>
        <taxon>Boletineae</taxon>
        <taxon>Boletaceae</taxon>
        <taxon>Boletoideae</taxon>
        <taxon>Boletus</taxon>
    </lineage>
</organism>
<dbReference type="PROSITE" id="PS50908">
    <property type="entry name" value="RWD"/>
    <property type="match status" value="1"/>
</dbReference>
<dbReference type="InterPro" id="IPR040213">
    <property type="entry name" value="GIR2-like"/>
</dbReference>
<dbReference type="Pfam" id="PF05773">
    <property type="entry name" value="RWD"/>
    <property type="match status" value="1"/>
</dbReference>
<evidence type="ECO:0000256" key="1">
    <source>
        <dbReference type="SAM" id="Coils"/>
    </source>
</evidence>
<dbReference type="SUPFAM" id="SSF54495">
    <property type="entry name" value="UBC-like"/>
    <property type="match status" value="1"/>
</dbReference>
<evidence type="ECO:0000259" key="3">
    <source>
        <dbReference type="PROSITE" id="PS50908"/>
    </source>
</evidence>
<proteinExistence type="predicted"/>
<feature type="coiled-coil region" evidence="1">
    <location>
        <begin position="158"/>
        <end position="185"/>
    </location>
</feature>
<dbReference type="InterPro" id="IPR016135">
    <property type="entry name" value="UBQ-conjugating_enzyme/RWD"/>
</dbReference>
<protein>
    <submittedName>
        <fullName evidence="4">RWD-domain-containing protein</fullName>
    </submittedName>
</protein>
<evidence type="ECO:0000256" key="2">
    <source>
        <dbReference type="SAM" id="MobiDB-lite"/>
    </source>
</evidence>
<feature type="region of interest" description="Disordered" evidence="2">
    <location>
        <begin position="204"/>
        <end position="243"/>
    </location>
</feature>
<dbReference type="InterPro" id="IPR032378">
    <property type="entry name" value="ZC3H15/TMA46_C"/>
</dbReference>
<dbReference type="InterPro" id="IPR006575">
    <property type="entry name" value="RWD_dom"/>
</dbReference>
<dbReference type="SMART" id="SM00591">
    <property type="entry name" value="RWD"/>
    <property type="match status" value="1"/>
</dbReference>
<dbReference type="CDD" id="cd23823">
    <property type="entry name" value="RWD_GCN2"/>
    <property type="match status" value="1"/>
</dbReference>
<accession>A0AAD4C4S0</accession>
<evidence type="ECO:0000313" key="5">
    <source>
        <dbReference type="Proteomes" id="UP001194468"/>
    </source>
</evidence>
<feature type="domain" description="RWD" evidence="3">
    <location>
        <begin position="8"/>
        <end position="112"/>
    </location>
</feature>